<organism evidence="1 2">
    <name type="scientific">Anaerobacillus alkalilacustris</name>
    <dbReference type="NCBI Taxonomy" id="393763"/>
    <lineage>
        <taxon>Bacteria</taxon>
        <taxon>Bacillati</taxon>
        <taxon>Bacillota</taxon>
        <taxon>Bacilli</taxon>
        <taxon>Bacillales</taxon>
        <taxon>Bacillaceae</taxon>
        <taxon>Anaerobacillus</taxon>
    </lineage>
</organism>
<dbReference type="AlphaFoldDB" id="A0A1S2LPD1"/>
<accession>A0A1S2LPD1</accession>
<reference evidence="1 2" key="1">
    <citation type="submission" date="2016-10" db="EMBL/GenBank/DDBJ databases">
        <title>Draft genome sequences of four alkaliphilic bacteria belonging to the Anaerobacillus genus.</title>
        <authorList>
            <person name="Bassil N.M."/>
            <person name="Lloyd J.R."/>
        </authorList>
    </citation>
    <scope>NUCLEOTIDE SEQUENCE [LARGE SCALE GENOMIC DNA]</scope>
    <source>
        <strain evidence="1 2">DSM 18345</strain>
    </source>
</reference>
<dbReference type="Proteomes" id="UP000179524">
    <property type="component" value="Unassembled WGS sequence"/>
</dbReference>
<sequence>MIQISGVPLQPNEECNLECIERTIIQHMLDCSRLIFLLNSKNNKQISNNSEEKKFGFFIQ</sequence>
<evidence type="ECO:0000313" key="1">
    <source>
        <dbReference type="EMBL" id="OIJ14379.1"/>
    </source>
</evidence>
<keyword evidence="2" id="KW-1185">Reference proteome</keyword>
<dbReference type="RefSeq" id="WP_071309180.1">
    <property type="nucleotide sequence ID" value="NZ_MLQR01000020.1"/>
</dbReference>
<comment type="caution">
    <text evidence="1">The sequence shown here is derived from an EMBL/GenBank/DDBJ whole genome shotgun (WGS) entry which is preliminary data.</text>
</comment>
<proteinExistence type="predicted"/>
<protein>
    <submittedName>
        <fullName evidence="1">Uncharacterized protein</fullName>
    </submittedName>
</protein>
<gene>
    <name evidence="1" type="ORF">BKP37_08515</name>
</gene>
<name>A0A1S2LPD1_9BACI</name>
<dbReference type="EMBL" id="MLQR01000020">
    <property type="protein sequence ID" value="OIJ14379.1"/>
    <property type="molecule type" value="Genomic_DNA"/>
</dbReference>
<evidence type="ECO:0000313" key="2">
    <source>
        <dbReference type="Proteomes" id="UP000179524"/>
    </source>
</evidence>